<comment type="cofactor">
    <cofactor evidence="2">
        <name>Fe cation</name>
        <dbReference type="ChEBI" id="CHEBI:24875"/>
    </cofactor>
    <text evidence="2">Binds 1 Fe cation per subunit.</text>
</comment>
<accession>A0A948RX19</accession>
<sequence>MQNPRNIAKVIRPISVLEGAGVRLKRSFPAGAIDFIDPFLLLDDFSSSNPNDYRKGFPWHPHRGIETVSYVIQGAVNHGDSLGNRGTIGAGEAQWMTAGSGIMHEEMPDPQSERLVAFQLWVNLSADRKMTVPRYQNISSDSIPVVSPQKGVTVRVVAGEVDGMRGPVTGISIEPTYLDALLLPNASFTHSVPRGHTAMVYLFEGEAGVGPGAPHSGKEIVAPSLVILGDGDGIELEATTAGARCLLISGTPLNEPVSRYGPFVMNTPEEIQRALSDLNDGTFIRHQPEDHPS</sequence>
<dbReference type="SUPFAM" id="SSF51182">
    <property type="entry name" value="RmlC-like cupins"/>
    <property type="match status" value="1"/>
</dbReference>
<feature type="binding site" evidence="2">
    <location>
        <position position="104"/>
    </location>
    <ligand>
        <name>Fe cation</name>
        <dbReference type="ChEBI" id="CHEBI:24875"/>
    </ligand>
</feature>
<evidence type="ECO:0000259" key="4">
    <source>
        <dbReference type="Pfam" id="PF02678"/>
    </source>
</evidence>
<dbReference type="PANTHER" id="PTHR13903">
    <property type="entry name" value="PIRIN-RELATED"/>
    <property type="match status" value="1"/>
</dbReference>
<dbReference type="Pfam" id="PF02678">
    <property type="entry name" value="Pirin"/>
    <property type="match status" value="1"/>
</dbReference>
<organism evidence="6 7">
    <name type="scientific">Eiseniibacteriota bacterium</name>
    <dbReference type="NCBI Taxonomy" id="2212470"/>
    <lineage>
        <taxon>Bacteria</taxon>
        <taxon>Candidatus Eiseniibacteriota</taxon>
    </lineage>
</organism>
<dbReference type="GO" id="GO:0046872">
    <property type="term" value="F:metal ion binding"/>
    <property type="evidence" value="ECO:0007669"/>
    <property type="project" value="UniProtKB-KW"/>
</dbReference>
<gene>
    <name evidence="6" type="ORF">KJ970_16015</name>
</gene>
<keyword evidence="2" id="KW-0479">Metal-binding</keyword>
<evidence type="ECO:0000256" key="1">
    <source>
        <dbReference type="ARBA" id="ARBA00008416"/>
    </source>
</evidence>
<dbReference type="PANTHER" id="PTHR13903:SF8">
    <property type="entry name" value="PIRIN"/>
    <property type="match status" value="1"/>
</dbReference>
<comment type="similarity">
    <text evidence="1 3">Belongs to the pirin family.</text>
</comment>
<dbReference type="AlphaFoldDB" id="A0A948RX19"/>
<evidence type="ECO:0000313" key="6">
    <source>
        <dbReference type="EMBL" id="MBU2692430.1"/>
    </source>
</evidence>
<dbReference type="Pfam" id="PF05726">
    <property type="entry name" value="Pirin_C"/>
    <property type="match status" value="1"/>
</dbReference>
<dbReference type="InterPro" id="IPR011051">
    <property type="entry name" value="RmlC_Cupin_sf"/>
</dbReference>
<name>A0A948RX19_UNCEI</name>
<feature type="domain" description="Pirin C-terminal" evidence="5">
    <location>
        <begin position="177"/>
        <end position="283"/>
    </location>
</feature>
<dbReference type="InterPro" id="IPR014710">
    <property type="entry name" value="RmlC-like_jellyroll"/>
</dbReference>
<reference evidence="6" key="1">
    <citation type="submission" date="2021-05" db="EMBL/GenBank/DDBJ databases">
        <title>Energy efficiency and biological interactions define the core microbiome of deep oligotrophic groundwater.</title>
        <authorList>
            <person name="Mehrshad M."/>
            <person name="Lopez-Fernandez M."/>
            <person name="Bell E."/>
            <person name="Bernier-Latmani R."/>
            <person name="Bertilsson S."/>
            <person name="Dopson M."/>
        </authorList>
    </citation>
    <scope>NUCLEOTIDE SEQUENCE</scope>
    <source>
        <strain evidence="6">Modern_marine.mb.64</strain>
    </source>
</reference>
<dbReference type="Gene3D" id="2.60.120.10">
    <property type="entry name" value="Jelly Rolls"/>
    <property type="match status" value="2"/>
</dbReference>
<dbReference type="CDD" id="cd02247">
    <property type="entry name" value="cupin_pirin_C"/>
    <property type="match status" value="1"/>
</dbReference>
<feature type="binding site" evidence="2">
    <location>
        <position position="106"/>
    </location>
    <ligand>
        <name>Fe cation</name>
        <dbReference type="ChEBI" id="CHEBI:24875"/>
    </ligand>
</feature>
<proteinExistence type="inferred from homology"/>
<dbReference type="InterPro" id="IPR008778">
    <property type="entry name" value="Pirin_C_dom"/>
</dbReference>
<dbReference type="PIRSF" id="PIRSF006232">
    <property type="entry name" value="Pirin"/>
    <property type="match status" value="1"/>
</dbReference>
<dbReference type="CDD" id="cd02909">
    <property type="entry name" value="cupin_pirin_N"/>
    <property type="match status" value="1"/>
</dbReference>
<feature type="domain" description="Pirin N-terminal" evidence="4">
    <location>
        <begin position="22"/>
        <end position="122"/>
    </location>
</feature>
<dbReference type="InterPro" id="IPR003829">
    <property type="entry name" value="Pirin_N_dom"/>
</dbReference>
<evidence type="ECO:0000313" key="7">
    <source>
        <dbReference type="Proteomes" id="UP000777784"/>
    </source>
</evidence>
<comment type="caution">
    <text evidence="6">The sequence shown here is derived from an EMBL/GenBank/DDBJ whole genome shotgun (WGS) entry which is preliminary data.</text>
</comment>
<dbReference type="Proteomes" id="UP000777784">
    <property type="component" value="Unassembled WGS sequence"/>
</dbReference>
<dbReference type="EMBL" id="JAHJDP010000091">
    <property type="protein sequence ID" value="MBU2692430.1"/>
    <property type="molecule type" value="Genomic_DNA"/>
</dbReference>
<feature type="binding site" evidence="2">
    <location>
        <position position="60"/>
    </location>
    <ligand>
        <name>Fe cation</name>
        <dbReference type="ChEBI" id="CHEBI:24875"/>
    </ligand>
</feature>
<evidence type="ECO:0000256" key="3">
    <source>
        <dbReference type="RuleBase" id="RU003457"/>
    </source>
</evidence>
<feature type="binding site" evidence="2">
    <location>
        <position position="62"/>
    </location>
    <ligand>
        <name>Fe cation</name>
        <dbReference type="ChEBI" id="CHEBI:24875"/>
    </ligand>
</feature>
<evidence type="ECO:0000256" key="2">
    <source>
        <dbReference type="PIRSR" id="PIRSR006232-1"/>
    </source>
</evidence>
<dbReference type="InterPro" id="IPR012093">
    <property type="entry name" value="Pirin"/>
</dbReference>
<evidence type="ECO:0000259" key="5">
    <source>
        <dbReference type="Pfam" id="PF05726"/>
    </source>
</evidence>
<keyword evidence="2" id="KW-0408">Iron</keyword>
<protein>
    <submittedName>
        <fullName evidence="6">Pirin family protein</fullName>
    </submittedName>
</protein>